<dbReference type="STRING" id="28117.BHV66_02170"/>
<protein>
    <submittedName>
        <fullName evidence="1">Uncharacterized protein</fullName>
    </submittedName>
</protein>
<dbReference type="EMBL" id="MNQH01000002">
    <property type="protein sequence ID" value="OKY96155.1"/>
    <property type="molecule type" value="Genomic_DNA"/>
</dbReference>
<evidence type="ECO:0000313" key="2">
    <source>
        <dbReference type="Proteomes" id="UP000187417"/>
    </source>
</evidence>
<dbReference type="AlphaFoldDB" id="A0A1Q6FBB7"/>
<comment type="caution">
    <text evidence="1">The sequence shown here is derived from an EMBL/GenBank/DDBJ whole genome shotgun (WGS) entry which is preliminary data.</text>
</comment>
<accession>A0A1Q6FBB7</accession>
<proteinExistence type="predicted"/>
<organism evidence="1 2">
    <name type="scientific">Alistipes putredinis</name>
    <dbReference type="NCBI Taxonomy" id="28117"/>
    <lineage>
        <taxon>Bacteria</taxon>
        <taxon>Pseudomonadati</taxon>
        <taxon>Bacteroidota</taxon>
        <taxon>Bacteroidia</taxon>
        <taxon>Bacteroidales</taxon>
        <taxon>Rikenellaceae</taxon>
        <taxon>Alistipes</taxon>
    </lineage>
</organism>
<dbReference type="Proteomes" id="UP000187417">
    <property type="component" value="Unassembled WGS sequence"/>
</dbReference>
<sequence>MRFEKAHSEHRISRLKLLAAIERDRMDRLRKKIRKDNFGGSVSKPILNHKMIQYWYYVKLYKKFLASANMSAFTPMII</sequence>
<name>A0A1Q6FBB7_9BACT</name>
<evidence type="ECO:0000313" key="1">
    <source>
        <dbReference type="EMBL" id="OKY96155.1"/>
    </source>
</evidence>
<reference evidence="1 2" key="1">
    <citation type="journal article" date="2016" name="Nat. Biotechnol.">
        <title>Measurement of bacterial replication rates in microbial communities.</title>
        <authorList>
            <person name="Brown C.T."/>
            <person name="Olm M.R."/>
            <person name="Thomas B.C."/>
            <person name="Banfield J.F."/>
        </authorList>
    </citation>
    <scope>NUCLEOTIDE SEQUENCE [LARGE SCALE GENOMIC DNA]</scope>
    <source>
        <strain evidence="1">CAG:67_53_122</strain>
    </source>
</reference>
<gene>
    <name evidence="1" type="ORF">BHV66_02170</name>
</gene>